<name>A0A410PTM6_9FIRM</name>
<dbReference type="RefSeq" id="WP_128744904.1">
    <property type="nucleotide sequence ID" value="NZ_CP035281.1"/>
</dbReference>
<feature type="domain" description="M23ase beta-sheet core" evidence="1">
    <location>
        <begin position="194"/>
        <end position="294"/>
    </location>
</feature>
<dbReference type="InterPro" id="IPR016047">
    <property type="entry name" value="M23ase_b-sheet_dom"/>
</dbReference>
<dbReference type="CDD" id="cd12797">
    <property type="entry name" value="M23_peptidase"/>
    <property type="match status" value="1"/>
</dbReference>
<dbReference type="KEGG" id="amij:EQM06_02825"/>
<dbReference type="OrthoDB" id="9810477at2"/>
<organism evidence="2 3">
    <name type="scientific">Aminipila luticellarii</name>
    <dbReference type="NCBI Taxonomy" id="2507160"/>
    <lineage>
        <taxon>Bacteria</taxon>
        <taxon>Bacillati</taxon>
        <taxon>Bacillota</taxon>
        <taxon>Clostridia</taxon>
        <taxon>Peptostreptococcales</taxon>
        <taxon>Anaerovoracaceae</taxon>
        <taxon>Aminipila</taxon>
    </lineage>
</organism>
<dbReference type="InterPro" id="IPR050570">
    <property type="entry name" value="Cell_wall_metabolism_enzyme"/>
</dbReference>
<dbReference type="Proteomes" id="UP000287601">
    <property type="component" value="Chromosome"/>
</dbReference>
<accession>A0A410PTM6</accession>
<dbReference type="Pfam" id="PF01551">
    <property type="entry name" value="Peptidase_M23"/>
    <property type="match status" value="1"/>
</dbReference>
<evidence type="ECO:0000259" key="1">
    <source>
        <dbReference type="Pfam" id="PF01551"/>
    </source>
</evidence>
<proteinExistence type="predicted"/>
<dbReference type="Gene3D" id="2.70.70.10">
    <property type="entry name" value="Glucose Permease (Domain IIA)"/>
    <property type="match status" value="1"/>
</dbReference>
<evidence type="ECO:0000313" key="2">
    <source>
        <dbReference type="EMBL" id="QAT42250.1"/>
    </source>
</evidence>
<sequence length="353" mass="41089">MLLMIRKKTVICLCFALLIILAVLLGGRIIFYYHNHKDVLKTNEEGKEYIKWVDYNVPCEAMKKALELDIESQADDVKLNWIELLSYLAAENGNDFKSYKDKQLDEIAEKLREGKTMEELTKDMKYYDYYYQAYSAVLSGFVGAYEIEAADKDGRGMHWEKRYGLKAFSPIAKNYYYNHYDDFGQSRSYGFSRNHLGNDLMGQVGTPIVAVEGGTVEALGWNQYGGWRIGIRSLDKKRYYYYAHLRKNFPYKLGLKEGSEVKAGDVIGYMGRTGYSTKENTNNINETHLHFGMELIFDESQKECNSEIWIDVYQIVRFLDDHRSEVVKNLVTKDYSRVYDIREYQGKGKKQVS</sequence>
<reference evidence="2 3" key="1">
    <citation type="submission" date="2019-01" db="EMBL/GenBank/DDBJ databases">
        <title>Draft genomes of a novel of Aminipila strains.</title>
        <authorList>
            <person name="Ma S."/>
        </authorList>
    </citation>
    <scope>NUCLEOTIDE SEQUENCE [LARGE SCALE GENOMIC DNA]</scope>
    <source>
        <strain evidence="3">JN-39</strain>
    </source>
</reference>
<dbReference type="AlphaFoldDB" id="A0A410PTM6"/>
<dbReference type="PANTHER" id="PTHR21666">
    <property type="entry name" value="PEPTIDASE-RELATED"/>
    <property type="match status" value="1"/>
</dbReference>
<dbReference type="PANTHER" id="PTHR21666:SF270">
    <property type="entry name" value="MUREIN HYDROLASE ACTIVATOR ENVC"/>
    <property type="match status" value="1"/>
</dbReference>
<gene>
    <name evidence="2" type="ORF">EQM06_02825</name>
</gene>
<keyword evidence="3" id="KW-1185">Reference proteome</keyword>
<evidence type="ECO:0000313" key="3">
    <source>
        <dbReference type="Proteomes" id="UP000287601"/>
    </source>
</evidence>
<dbReference type="SUPFAM" id="SSF51261">
    <property type="entry name" value="Duplicated hybrid motif"/>
    <property type="match status" value="1"/>
</dbReference>
<dbReference type="EMBL" id="CP035281">
    <property type="protein sequence ID" value="QAT42250.1"/>
    <property type="molecule type" value="Genomic_DNA"/>
</dbReference>
<dbReference type="InterPro" id="IPR011055">
    <property type="entry name" value="Dup_hybrid_motif"/>
</dbReference>
<dbReference type="GO" id="GO:0004222">
    <property type="term" value="F:metalloendopeptidase activity"/>
    <property type="evidence" value="ECO:0007669"/>
    <property type="project" value="TreeGrafter"/>
</dbReference>
<protein>
    <submittedName>
        <fullName evidence="2">M23 family metallopeptidase</fullName>
    </submittedName>
</protein>